<dbReference type="EMBL" id="JBIMZQ010000008">
    <property type="protein sequence ID" value="KAL3669715.1"/>
    <property type="molecule type" value="Genomic_DNA"/>
</dbReference>
<keyword evidence="2" id="KW-1185">Reference proteome</keyword>
<organism evidence="1 2">
    <name type="scientific">Phytophthora oleae</name>
    <dbReference type="NCBI Taxonomy" id="2107226"/>
    <lineage>
        <taxon>Eukaryota</taxon>
        <taxon>Sar</taxon>
        <taxon>Stramenopiles</taxon>
        <taxon>Oomycota</taxon>
        <taxon>Peronosporomycetes</taxon>
        <taxon>Peronosporales</taxon>
        <taxon>Peronosporaceae</taxon>
        <taxon>Phytophthora</taxon>
    </lineage>
</organism>
<comment type="caution">
    <text evidence="1">The sequence shown here is derived from an EMBL/GenBank/DDBJ whole genome shotgun (WGS) entry which is preliminary data.</text>
</comment>
<gene>
    <name evidence="1" type="ORF">V7S43_005096</name>
</gene>
<reference evidence="1 2" key="1">
    <citation type="submission" date="2024-09" db="EMBL/GenBank/DDBJ databases">
        <title>Genome sequencing and assembly of Phytophthora oleae, isolate VK10A, causative agent of rot of olive drupes.</title>
        <authorList>
            <person name="Conti Taguali S."/>
            <person name="Riolo M."/>
            <person name="La Spada F."/>
            <person name="Cacciola S.O."/>
            <person name="Dionisio G."/>
        </authorList>
    </citation>
    <scope>NUCLEOTIDE SEQUENCE [LARGE SCALE GENOMIC DNA]</scope>
    <source>
        <strain evidence="1 2">VK10A</strain>
    </source>
</reference>
<proteinExistence type="predicted"/>
<name>A0ABD3FVE9_9STRA</name>
<protein>
    <recommendedName>
        <fullName evidence="3">TKL protein kinase</fullName>
    </recommendedName>
</protein>
<dbReference type="AlphaFoldDB" id="A0ABD3FVE9"/>
<sequence length="150" mass="16137">MHWSAPCSLRATECTASARPINYLSTMRSMFGSSPYILQVTFNDSSCSIFRSAYAVPATGNCEGSSNESTEFYIVATLDVDGETSIQYFNDSRCSADSYVWTDYTRASMLSSHSCDGNKFQWYSSAEDLSASGSASAASDSTSDSSNGSI</sequence>
<evidence type="ECO:0000313" key="1">
    <source>
        <dbReference type="EMBL" id="KAL3669715.1"/>
    </source>
</evidence>
<evidence type="ECO:0000313" key="2">
    <source>
        <dbReference type="Proteomes" id="UP001632037"/>
    </source>
</evidence>
<accession>A0ABD3FVE9</accession>
<evidence type="ECO:0008006" key="3">
    <source>
        <dbReference type="Google" id="ProtNLM"/>
    </source>
</evidence>
<dbReference type="Proteomes" id="UP001632037">
    <property type="component" value="Unassembled WGS sequence"/>
</dbReference>